<gene>
    <name evidence="1" type="ORF">BASA50_011308</name>
</gene>
<name>A0ABQ8EZ81_9FUNG</name>
<dbReference type="Proteomes" id="UP001648503">
    <property type="component" value="Unassembled WGS sequence"/>
</dbReference>
<reference evidence="1 2" key="1">
    <citation type="submission" date="2021-02" db="EMBL/GenBank/DDBJ databases">
        <title>Variation within the Batrachochytrium salamandrivorans European outbreak.</title>
        <authorList>
            <person name="Kelly M."/>
            <person name="Pasmans F."/>
            <person name="Shea T.P."/>
            <person name="Munoz J.F."/>
            <person name="Carranza S."/>
            <person name="Cuomo C.A."/>
            <person name="Martel A."/>
        </authorList>
    </citation>
    <scope>NUCLEOTIDE SEQUENCE [LARGE SCALE GENOMIC DNA]</scope>
    <source>
        <strain evidence="1 2">AMFP18/2</strain>
    </source>
</reference>
<dbReference type="EMBL" id="JAFCIX010000555">
    <property type="protein sequence ID" value="KAH6587704.1"/>
    <property type="molecule type" value="Genomic_DNA"/>
</dbReference>
<sequence>MEDFQGTEEKAFVVDEVNNIIKESIESTILNAAYHHNKVGQWNSNIVEQALKRLTGLNKPFKYIVTCTIMQKNGAGLHAASSCFWDNSTDGSTTYKYDSKTMYVIVNAFGLAI</sequence>
<dbReference type="InterPro" id="IPR005334">
    <property type="entry name" value="Tctex-1-like"/>
</dbReference>
<evidence type="ECO:0000313" key="1">
    <source>
        <dbReference type="EMBL" id="KAH6587704.1"/>
    </source>
</evidence>
<evidence type="ECO:0000313" key="2">
    <source>
        <dbReference type="Proteomes" id="UP001648503"/>
    </source>
</evidence>
<organism evidence="1 2">
    <name type="scientific">Batrachochytrium salamandrivorans</name>
    <dbReference type="NCBI Taxonomy" id="1357716"/>
    <lineage>
        <taxon>Eukaryota</taxon>
        <taxon>Fungi</taxon>
        <taxon>Fungi incertae sedis</taxon>
        <taxon>Chytridiomycota</taxon>
        <taxon>Chytridiomycota incertae sedis</taxon>
        <taxon>Chytridiomycetes</taxon>
        <taxon>Rhizophydiales</taxon>
        <taxon>Rhizophydiales incertae sedis</taxon>
        <taxon>Batrachochytrium</taxon>
    </lineage>
</organism>
<keyword evidence="2" id="KW-1185">Reference proteome</keyword>
<protein>
    <recommendedName>
        <fullName evidence="3">Dynein light chain Tctex-type 1</fullName>
    </recommendedName>
</protein>
<dbReference type="PANTHER" id="PTHR21255:SF4">
    <property type="entry name" value="DYNEIN LIGHT CHAIN TCTEX-TYPE"/>
    <property type="match status" value="1"/>
</dbReference>
<comment type="caution">
    <text evidence="1">The sequence shown here is derived from an EMBL/GenBank/DDBJ whole genome shotgun (WGS) entry which is preliminary data.</text>
</comment>
<dbReference type="InterPro" id="IPR038586">
    <property type="entry name" value="Tctex-1-like_sf"/>
</dbReference>
<dbReference type="Pfam" id="PF03645">
    <property type="entry name" value="Tctex-1"/>
    <property type="match status" value="1"/>
</dbReference>
<accession>A0ABQ8EZ81</accession>
<evidence type="ECO:0008006" key="3">
    <source>
        <dbReference type="Google" id="ProtNLM"/>
    </source>
</evidence>
<dbReference type="Gene3D" id="3.30.1140.40">
    <property type="entry name" value="Tctex-1"/>
    <property type="match status" value="1"/>
</dbReference>
<dbReference type="PANTHER" id="PTHR21255">
    <property type="entry name" value="T-COMPLEX-ASSOCIATED-TESTIS-EXPRESSED 1/ DYNEIN LIGHT CHAIN"/>
    <property type="match status" value="1"/>
</dbReference>
<proteinExistence type="predicted"/>